<organism evidence="1">
    <name type="scientific">Rhizophora mucronata</name>
    <name type="common">Asiatic mangrove</name>
    <dbReference type="NCBI Taxonomy" id="61149"/>
    <lineage>
        <taxon>Eukaryota</taxon>
        <taxon>Viridiplantae</taxon>
        <taxon>Streptophyta</taxon>
        <taxon>Embryophyta</taxon>
        <taxon>Tracheophyta</taxon>
        <taxon>Spermatophyta</taxon>
        <taxon>Magnoliopsida</taxon>
        <taxon>eudicotyledons</taxon>
        <taxon>Gunneridae</taxon>
        <taxon>Pentapetalae</taxon>
        <taxon>rosids</taxon>
        <taxon>fabids</taxon>
        <taxon>Malpighiales</taxon>
        <taxon>Rhizophoraceae</taxon>
        <taxon>Rhizophora</taxon>
    </lineage>
</organism>
<evidence type="ECO:0000313" key="1">
    <source>
        <dbReference type="EMBL" id="MBX71627.1"/>
    </source>
</evidence>
<name>A0A2P2QXE9_RHIMU</name>
<protein>
    <submittedName>
        <fullName evidence="1">Uncharacterized protein</fullName>
    </submittedName>
</protein>
<accession>A0A2P2QXE9</accession>
<reference evidence="1" key="1">
    <citation type="submission" date="2018-02" db="EMBL/GenBank/DDBJ databases">
        <title>Rhizophora mucronata_Transcriptome.</title>
        <authorList>
            <person name="Meera S.P."/>
            <person name="Sreeshan A."/>
            <person name="Augustine A."/>
        </authorList>
    </citation>
    <scope>NUCLEOTIDE SEQUENCE</scope>
    <source>
        <tissue evidence="1">Leaf</tissue>
    </source>
</reference>
<proteinExistence type="predicted"/>
<sequence>MIYFVLKL</sequence>
<dbReference type="EMBL" id="GGEC01091143">
    <property type="protein sequence ID" value="MBX71627.1"/>
    <property type="molecule type" value="Transcribed_RNA"/>
</dbReference>